<gene>
    <name evidence="8" type="ORF">AGOS_AAR097C</name>
</gene>
<feature type="compositionally biased region" description="Basic and acidic residues" evidence="5">
    <location>
        <begin position="193"/>
        <end position="212"/>
    </location>
</feature>
<proteinExistence type="predicted"/>
<name>Q75EI2_EREGS</name>
<dbReference type="FunCoup" id="Q75EI2">
    <property type="interactions" value="46"/>
</dbReference>
<comment type="subcellular location">
    <subcellularLocation>
        <location evidence="1">Membrane</location>
        <topology evidence="1">Single-pass membrane protein</topology>
    </subcellularLocation>
</comment>
<evidence type="ECO:0000256" key="3">
    <source>
        <dbReference type="ARBA" id="ARBA00022989"/>
    </source>
</evidence>
<organism evidence="8 9">
    <name type="scientific">Eremothecium gossypii (strain ATCC 10895 / CBS 109.51 / FGSC 9923 / NRRL Y-1056)</name>
    <name type="common">Yeast</name>
    <name type="synonym">Ashbya gossypii</name>
    <dbReference type="NCBI Taxonomy" id="284811"/>
    <lineage>
        <taxon>Eukaryota</taxon>
        <taxon>Fungi</taxon>
        <taxon>Dikarya</taxon>
        <taxon>Ascomycota</taxon>
        <taxon>Saccharomycotina</taxon>
        <taxon>Saccharomycetes</taxon>
        <taxon>Saccharomycetales</taxon>
        <taxon>Saccharomycetaceae</taxon>
        <taxon>Eremothecium</taxon>
    </lineage>
</organism>
<evidence type="ECO:0000256" key="1">
    <source>
        <dbReference type="ARBA" id="ARBA00004167"/>
    </source>
</evidence>
<feature type="region of interest" description="Disordered" evidence="5">
    <location>
        <begin position="180"/>
        <end position="212"/>
    </location>
</feature>
<keyword evidence="2 6" id="KW-0812">Transmembrane</keyword>
<dbReference type="Proteomes" id="UP000000591">
    <property type="component" value="Chromosome I"/>
</dbReference>
<evidence type="ECO:0000256" key="2">
    <source>
        <dbReference type="ARBA" id="ARBA00022692"/>
    </source>
</evidence>
<sequence>MHLRIVFLALLEAAVAAAGVASFVSVKAERYRNGLEIKGAQDLRELVRLGTEQEPVVVVQFGAYRLFSELEKAGAGTQRFLHRLLASDSLNVLNGDEALQPHSSTRVAEFEELPVELPAEVRGGAGSLLLHLKAPDYALDEVDGFLQRCHEQLPSLDNIVLQFPHDILLVAADVQESAARQKKDSVEVTDPEGDSKPKPSDHDKAPDGHKETDELSAIWTEGLLSCLLVSLLLFGILATAVSWILSVEVSYGALEKSTNPLKKTN</sequence>
<evidence type="ECO:0000256" key="5">
    <source>
        <dbReference type="SAM" id="MobiDB-lite"/>
    </source>
</evidence>
<dbReference type="STRING" id="284811.Q75EI2"/>
<dbReference type="EMBL" id="AE016814">
    <property type="protein sequence ID" value="AAS50462.1"/>
    <property type="molecule type" value="Genomic_DNA"/>
</dbReference>
<dbReference type="RefSeq" id="NP_982638.1">
    <property type="nucleotide sequence ID" value="NM_207991.1"/>
</dbReference>
<dbReference type="Pfam" id="PF20520">
    <property type="entry name" value="Ac45-VOA1_TM"/>
    <property type="match status" value="1"/>
</dbReference>
<evidence type="ECO:0000313" key="9">
    <source>
        <dbReference type="Proteomes" id="UP000000591"/>
    </source>
</evidence>
<dbReference type="GeneID" id="4618555"/>
<evidence type="ECO:0000256" key="6">
    <source>
        <dbReference type="SAM" id="Phobius"/>
    </source>
</evidence>
<dbReference type="HOGENOM" id="CLU_1050442_0_0_1"/>
<feature type="transmembrane region" description="Helical" evidence="6">
    <location>
        <begin position="223"/>
        <end position="245"/>
    </location>
</feature>
<reference evidence="8 9" key="1">
    <citation type="journal article" date="2004" name="Science">
        <title>The Ashbya gossypii genome as a tool for mapping the ancient Saccharomyces cerevisiae genome.</title>
        <authorList>
            <person name="Dietrich F.S."/>
            <person name="Voegeli S."/>
            <person name="Brachat S."/>
            <person name="Lerch A."/>
            <person name="Gates K."/>
            <person name="Steiner S."/>
            <person name="Mohr C."/>
            <person name="Pohlmann R."/>
            <person name="Luedi P."/>
            <person name="Choi S."/>
            <person name="Wing R.A."/>
            <person name="Flavier A."/>
            <person name="Gaffney T.D."/>
            <person name="Philippsen P."/>
        </authorList>
    </citation>
    <scope>NUCLEOTIDE SEQUENCE [LARGE SCALE GENOMIC DNA]</scope>
    <source>
        <strain evidence="9">ATCC 10895 / CBS 109.51 / FGSC 9923 / NRRL Y-1056</strain>
    </source>
</reference>
<evidence type="ECO:0000259" key="7">
    <source>
        <dbReference type="Pfam" id="PF20520"/>
    </source>
</evidence>
<reference evidence="9" key="2">
    <citation type="journal article" date="2013" name="G3 (Bethesda)">
        <title>Genomes of Ashbya fungi isolated from insects reveal four mating-type loci, numerous translocations, lack of transposons, and distinct gene duplications.</title>
        <authorList>
            <person name="Dietrich F.S."/>
            <person name="Voegeli S."/>
            <person name="Kuo S."/>
            <person name="Philippsen P."/>
        </authorList>
    </citation>
    <scope>GENOME REANNOTATION</scope>
    <source>
        <strain evidence="9">ATCC 10895 / CBS 109.51 / FGSC 9923 / NRRL Y-1056</strain>
    </source>
</reference>
<dbReference type="AlphaFoldDB" id="Q75EI2"/>
<keyword evidence="4 6" id="KW-0472">Membrane</keyword>
<protein>
    <submittedName>
        <fullName evidence="8">AAR097Cp</fullName>
    </submittedName>
</protein>
<keyword evidence="3 6" id="KW-1133">Transmembrane helix</keyword>
<dbReference type="eggNOG" id="ENOG502S5C0">
    <property type="taxonomic scope" value="Eukaryota"/>
</dbReference>
<dbReference type="OrthoDB" id="9985059at2759"/>
<dbReference type="InParanoid" id="Q75EI2"/>
<dbReference type="KEGG" id="ago:AGOS_AAR097C"/>
<evidence type="ECO:0000313" key="8">
    <source>
        <dbReference type="EMBL" id="AAS50462.1"/>
    </source>
</evidence>
<dbReference type="GO" id="GO:0016020">
    <property type="term" value="C:membrane"/>
    <property type="evidence" value="ECO:0007669"/>
    <property type="project" value="UniProtKB-SubCell"/>
</dbReference>
<accession>Q75EI2</accession>
<dbReference type="OMA" id="HINSKDY"/>
<keyword evidence="9" id="KW-1185">Reference proteome</keyword>
<dbReference type="InterPro" id="IPR046756">
    <property type="entry name" value="VAS1/VOA1_TM"/>
</dbReference>
<evidence type="ECO:0000256" key="4">
    <source>
        <dbReference type="ARBA" id="ARBA00023136"/>
    </source>
</evidence>
<feature type="domain" description="V-type proton ATPase subunit S1/VOA1 transmembrane" evidence="7">
    <location>
        <begin position="218"/>
        <end position="256"/>
    </location>
</feature>
<feature type="transmembrane region" description="Helical" evidence="6">
    <location>
        <begin position="6"/>
        <end position="26"/>
    </location>
</feature>